<feature type="signal peptide" evidence="7">
    <location>
        <begin position="1"/>
        <end position="27"/>
    </location>
</feature>
<dbReference type="Proteomes" id="UP001295423">
    <property type="component" value="Unassembled WGS sequence"/>
</dbReference>
<sequence>MILPFQSITGFLIILFASIIWPSDVSAFMQPRSSGRVLTNQRNTELSHQMVFERMSEDCIGAIVTAQREAQKCDQKQLEAPFLIAGVVDMPGSPAMERTFNQYGITWRKTTQALQAMYPPEGESNKLGAFFKKQDPDDDLPFSRDVQKVLKSAGNMADQMGSKSIQSQHLFLAMMEFKEGNPSTAVTDNVKNGAYAVITKIDPKVKAIEVCESLLGHLQENLEKERDLVTGIGEGAGTKTLDEVGIDLTAQAKDGLLDIVQGRDKEIQSCMRTLVRRRKNNVCLIGEPGVGKTAIAEGIAQILVSPECPPRLKGTRLMSLELSTLVAGTKYRGEFEERLQAIIQEVTAPKAPPTILFIDEIHNLVGAGAAEGGMDAANLLKPALARGQLQVIGATTISEYRKYIEKDAALERRLQPCMVKEPSVAETTEILRAIVASYEEHHRVKYTPESLVAAAKLSERYISDRFLPDKAIDLLDEAGAITHLEEYTDGVEAADEAVAVLPVVTEHTIAAVISEWASIPLGKLESDEMDRLVDLEADIGTRVKGQRRAIQSVSRAVRRARSGLRDPNRPIASFMFCGPTGTGKTELCKTLAEQYFGSEKDMIRIDMSEYMEKHSVARLTGPPPGYIGYEEGGQLTEAVRRAPHAVILLDELEKAHSDVLNILLQILEDGMLTDGQGRTVNFKNTILIMTSNVGSKRIVDMSRLEAAARDEGMNGSQDVEEALHASLSEVVKEELEYAMKPELLNRMDEIVVFSPLSDANLNSIADLILDRTVQRAQTEQELTLKLSPELSQKVTEEGSSNAAQFGARPMRRAAQRFFEDAISDAIVRGFLKRGDDAVVGLGVDADDRSHYNVEITRTSDGQVLQVPVDKVIGGIGKSSYSQISTEMAGEELSTDAMDSSVRTKKKKRLDSPVLDTEPTM</sequence>
<dbReference type="GO" id="GO:0016887">
    <property type="term" value="F:ATP hydrolysis activity"/>
    <property type="evidence" value="ECO:0007669"/>
    <property type="project" value="InterPro"/>
</dbReference>
<dbReference type="GO" id="GO:0034605">
    <property type="term" value="P:cellular response to heat"/>
    <property type="evidence" value="ECO:0007669"/>
    <property type="project" value="TreeGrafter"/>
</dbReference>
<evidence type="ECO:0000256" key="2">
    <source>
        <dbReference type="ARBA" id="ARBA00022741"/>
    </source>
</evidence>
<comment type="similarity">
    <text evidence="5">Belongs to the ClpA/ClpB family.</text>
</comment>
<feature type="domain" description="Clp ATPase C-terminal" evidence="9">
    <location>
        <begin position="756"/>
        <end position="851"/>
    </location>
</feature>
<dbReference type="Gene3D" id="3.40.50.300">
    <property type="entry name" value="P-loop containing nucleotide triphosphate hydrolases"/>
    <property type="match status" value="3"/>
</dbReference>
<evidence type="ECO:0000256" key="4">
    <source>
        <dbReference type="ARBA" id="ARBA00023186"/>
    </source>
</evidence>
<dbReference type="Gene3D" id="1.10.8.60">
    <property type="match status" value="1"/>
</dbReference>
<keyword evidence="7" id="KW-0732">Signal</keyword>
<evidence type="ECO:0000256" key="5">
    <source>
        <dbReference type="RuleBase" id="RU004432"/>
    </source>
</evidence>
<name>A0AAD2JNB3_9STRA</name>
<comment type="caution">
    <text evidence="10">The sequence shown here is derived from an EMBL/GenBank/DDBJ whole genome shotgun (WGS) entry which is preliminary data.</text>
</comment>
<dbReference type="PROSITE" id="PS00870">
    <property type="entry name" value="CLPAB_1"/>
    <property type="match status" value="1"/>
</dbReference>
<dbReference type="CDD" id="cd19499">
    <property type="entry name" value="RecA-like_ClpB_Hsp104-like"/>
    <property type="match status" value="1"/>
</dbReference>
<dbReference type="PANTHER" id="PTHR11638:SF18">
    <property type="entry name" value="HEAT SHOCK PROTEIN 104"/>
    <property type="match status" value="1"/>
</dbReference>
<dbReference type="InterPro" id="IPR028299">
    <property type="entry name" value="ClpA/B_CS2"/>
</dbReference>
<dbReference type="InterPro" id="IPR019489">
    <property type="entry name" value="Clp_ATPase_C"/>
</dbReference>
<accession>A0AAD2JNB3</accession>
<protein>
    <recommendedName>
        <fullName evidence="12">Clp R domain-containing protein</fullName>
    </recommendedName>
</protein>
<dbReference type="Pfam" id="PF07724">
    <property type="entry name" value="AAA_2"/>
    <property type="match status" value="1"/>
</dbReference>
<dbReference type="InterPro" id="IPR004176">
    <property type="entry name" value="Clp_R_N"/>
</dbReference>
<dbReference type="InterPro" id="IPR041546">
    <property type="entry name" value="ClpA/ClpB_AAA_lid"/>
</dbReference>
<dbReference type="PRINTS" id="PR00300">
    <property type="entry name" value="CLPPROTEASEA"/>
</dbReference>
<feature type="region of interest" description="Disordered" evidence="6">
    <location>
        <begin position="886"/>
        <end position="920"/>
    </location>
</feature>
<dbReference type="FunFam" id="3.40.50.300:FF:000025">
    <property type="entry name" value="ATP-dependent Clp protease subunit"/>
    <property type="match status" value="1"/>
</dbReference>
<evidence type="ECO:0000259" key="8">
    <source>
        <dbReference type="SMART" id="SM00382"/>
    </source>
</evidence>
<dbReference type="SMART" id="SM00382">
    <property type="entry name" value="AAA"/>
    <property type="match status" value="2"/>
</dbReference>
<organism evidence="10 11">
    <name type="scientific">Cylindrotheca closterium</name>
    <dbReference type="NCBI Taxonomy" id="2856"/>
    <lineage>
        <taxon>Eukaryota</taxon>
        <taxon>Sar</taxon>
        <taxon>Stramenopiles</taxon>
        <taxon>Ochrophyta</taxon>
        <taxon>Bacillariophyta</taxon>
        <taxon>Bacillariophyceae</taxon>
        <taxon>Bacillariophycidae</taxon>
        <taxon>Bacillariales</taxon>
        <taxon>Bacillariaceae</taxon>
        <taxon>Cylindrotheca</taxon>
    </lineage>
</organism>
<evidence type="ECO:0000256" key="6">
    <source>
        <dbReference type="SAM" id="MobiDB-lite"/>
    </source>
</evidence>
<keyword evidence="11" id="KW-1185">Reference proteome</keyword>
<dbReference type="GO" id="GO:0005524">
    <property type="term" value="F:ATP binding"/>
    <property type="evidence" value="ECO:0007669"/>
    <property type="project" value="UniProtKB-KW"/>
</dbReference>
<dbReference type="SMART" id="SM01086">
    <property type="entry name" value="ClpB_D2-small"/>
    <property type="match status" value="1"/>
</dbReference>
<dbReference type="PANTHER" id="PTHR11638">
    <property type="entry name" value="ATP-DEPENDENT CLP PROTEASE"/>
    <property type="match status" value="1"/>
</dbReference>
<evidence type="ECO:0000256" key="7">
    <source>
        <dbReference type="SAM" id="SignalP"/>
    </source>
</evidence>
<evidence type="ECO:0000256" key="3">
    <source>
        <dbReference type="ARBA" id="ARBA00022840"/>
    </source>
</evidence>
<keyword evidence="1" id="KW-0677">Repeat</keyword>
<gene>
    <name evidence="10" type="ORF">CYCCA115_LOCUS22181</name>
</gene>
<dbReference type="InterPro" id="IPR018368">
    <property type="entry name" value="ClpA/B_CS1"/>
</dbReference>
<keyword evidence="2 5" id="KW-0547">Nucleotide-binding</keyword>
<dbReference type="EMBL" id="CAKOGP040002302">
    <property type="protein sequence ID" value="CAJ1966596.1"/>
    <property type="molecule type" value="Genomic_DNA"/>
</dbReference>
<dbReference type="InterPro" id="IPR003959">
    <property type="entry name" value="ATPase_AAA_core"/>
</dbReference>
<dbReference type="InterPro" id="IPR003593">
    <property type="entry name" value="AAA+_ATPase"/>
</dbReference>
<dbReference type="Pfam" id="PF17871">
    <property type="entry name" value="AAA_lid_9"/>
    <property type="match status" value="1"/>
</dbReference>
<evidence type="ECO:0000313" key="10">
    <source>
        <dbReference type="EMBL" id="CAJ1966596.1"/>
    </source>
</evidence>
<dbReference type="Pfam" id="PF00004">
    <property type="entry name" value="AAA"/>
    <property type="match status" value="1"/>
</dbReference>
<evidence type="ECO:0008006" key="12">
    <source>
        <dbReference type="Google" id="ProtNLM"/>
    </source>
</evidence>
<dbReference type="InterPro" id="IPR050130">
    <property type="entry name" value="ClpA_ClpB"/>
</dbReference>
<dbReference type="Pfam" id="PF02861">
    <property type="entry name" value="Clp_N"/>
    <property type="match status" value="1"/>
</dbReference>
<evidence type="ECO:0000256" key="1">
    <source>
        <dbReference type="ARBA" id="ARBA00022737"/>
    </source>
</evidence>
<dbReference type="PROSITE" id="PS00871">
    <property type="entry name" value="CLPAB_2"/>
    <property type="match status" value="1"/>
</dbReference>
<feature type="chain" id="PRO_5042255323" description="Clp R domain-containing protein" evidence="7">
    <location>
        <begin position="28"/>
        <end position="920"/>
    </location>
</feature>
<dbReference type="SUPFAM" id="SSF52540">
    <property type="entry name" value="P-loop containing nucleoside triphosphate hydrolases"/>
    <property type="match status" value="2"/>
</dbReference>
<dbReference type="SUPFAM" id="SSF81923">
    <property type="entry name" value="Double Clp-N motif"/>
    <property type="match status" value="1"/>
</dbReference>
<feature type="domain" description="AAA+ ATPase" evidence="8">
    <location>
        <begin position="278"/>
        <end position="424"/>
    </location>
</feature>
<dbReference type="GO" id="GO:0005737">
    <property type="term" value="C:cytoplasm"/>
    <property type="evidence" value="ECO:0007669"/>
    <property type="project" value="TreeGrafter"/>
</dbReference>
<dbReference type="InterPro" id="IPR036628">
    <property type="entry name" value="Clp_N_dom_sf"/>
</dbReference>
<keyword evidence="3 5" id="KW-0067">ATP-binding</keyword>
<proteinExistence type="inferred from homology"/>
<dbReference type="AlphaFoldDB" id="A0AAD2JNB3"/>
<evidence type="ECO:0000259" key="9">
    <source>
        <dbReference type="SMART" id="SM01086"/>
    </source>
</evidence>
<dbReference type="Gene3D" id="1.10.1780.10">
    <property type="entry name" value="Clp, N-terminal domain"/>
    <property type="match status" value="1"/>
</dbReference>
<feature type="domain" description="AAA+ ATPase" evidence="8">
    <location>
        <begin position="570"/>
        <end position="712"/>
    </location>
</feature>
<evidence type="ECO:0000313" key="11">
    <source>
        <dbReference type="Proteomes" id="UP001295423"/>
    </source>
</evidence>
<keyword evidence="4 5" id="KW-0143">Chaperone</keyword>
<dbReference type="Pfam" id="PF10431">
    <property type="entry name" value="ClpB_D2-small"/>
    <property type="match status" value="1"/>
</dbReference>
<dbReference type="InterPro" id="IPR001270">
    <property type="entry name" value="ClpA/B"/>
</dbReference>
<dbReference type="CDD" id="cd00009">
    <property type="entry name" value="AAA"/>
    <property type="match status" value="1"/>
</dbReference>
<reference evidence="10" key="1">
    <citation type="submission" date="2023-08" db="EMBL/GenBank/DDBJ databases">
        <authorList>
            <person name="Audoor S."/>
            <person name="Bilcke G."/>
        </authorList>
    </citation>
    <scope>NUCLEOTIDE SEQUENCE</scope>
</reference>
<dbReference type="InterPro" id="IPR027417">
    <property type="entry name" value="P-loop_NTPase"/>
</dbReference>